<evidence type="ECO:0000313" key="7">
    <source>
        <dbReference type="Proteomes" id="UP000284557"/>
    </source>
</evidence>
<name>A0ABD7HFU8_9MYCO</name>
<dbReference type="InterPro" id="IPR029058">
    <property type="entry name" value="AB_hydrolase_fold"/>
</dbReference>
<evidence type="ECO:0000256" key="3">
    <source>
        <dbReference type="RuleBase" id="RU361235"/>
    </source>
</evidence>
<dbReference type="PROSITE" id="PS00122">
    <property type="entry name" value="CARBOXYLESTERASE_B_1"/>
    <property type="match status" value="1"/>
</dbReference>
<dbReference type="Proteomes" id="UP000284557">
    <property type="component" value="Unassembled WGS sequence"/>
</dbReference>
<reference evidence="6 7" key="1">
    <citation type="submission" date="2018-08" db="EMBL/GenBank/DDBJ databases">
        <title>Linezolid Resistance in Mycobacterium abscessus: MIC Distribution and Comprehensive Investigation of Resistance Mechanisms.</title>
        <authorList>
            <person name="Ye M."/>
            <person name="Xu L."/>
            <person name="Zou Y."/>
            <person name="Li B."/>
            <person name="Guo Q."/>
            <person name="Zhang Y."/>
            <person name="Zhan M."/>
            <person name="Xu B."/>
            <person name="Yu F."/>
            <person name="Zhang Z."/>
            <person name="Chu H."/>
        </authorList>
    </citation>
    <scope>NUCLEOTIDE SEQUENCE [LARGE SCALE GENOMIC DNA]</scope>
    <source>
        <strain evidence="6 7">G143</strain>
    </source>
</reference>
<dbReference type="InterPro" id="IPR050309">
    <property type="entry name" value="Type-B_Carboxylest/Lipase"/>
</dbReference>
<dbReference type="Gene3D" id="3.40.50.1820">
    <property type="entry name" value="alpha/beta hydrolase"/>
    <property type="match status" value="1"/>
</dbReference>
<evidence type="ECO:0000256" key="1">
    <source>
        <dbReference type="ARBA" id="ARBA00005964"/>
    </source>
</evidence>
<feature type="compositionally biased region" description="Polar residues" evidence="4">
    <location>
        <begin position="510"/>
        <end position="521"/>
    </location>
</feature>
<feature type="region of interest" description="Disordered" evidence="4">
    <location>
        <begin position="495"/>
        <end position="529"/>
    </location>
</feature>
<dbReference type="RefSeq" id="WP_085990414.1">
    <property type="nucleotide sequence ID" value="NZ_JAMLBL010000015.1"/>
</dbReference>
<evidence type="ECO:0000259" key="5">
    <source>
        <dbReference type="Pfam" id="PF00135"/>
    </source>
</evidence>
<dbReference type="PANTHER" id="PTHR11559">
    <property type="entry name" value="CARBOXYLESTERASE"/>
    <property type="match status" value="1"/>
</dbReference>
<evidence type="ECO:0000256" key="4">
    <source>
        <dbReference type="SAM" id="MobiDB-lite"/>
    </source>
</evidence>
<dbReference type="SUPFAM" id="SSF53474">
    <property type="entry name" value="alpha/beta-Hydrolases"/>
    <property type="match status" value="1"/>
</dbReference>
<organism evidence="6 7">
    <name type="scientific">Mycobacteroides abscessus</name>
    <dbReference type="NCBI Taxonomy" id="36809"/>
    <lineage>
        <taxon>Bacteria</taxon>
        <taxon>Bacillati</taxon>
        <taxon>Actinomycetota</taxon>
        <taxon>Actinomycetes</taxon>
        <taxon>Mycobacteriales</taxon>
        <taxon>Mycobacteriaceae</taxon>
        <taxon>Mycobacteroides</taxon>
    </lineage>
</organism>
<dbReference type="AlphaFoldDB" id="A0ABD7HFU8"/>
<feature type="domain" description="Carboxylesterase type B" evidence="5">
    <location>
        <begin position="2"/>
        <end position="458"/>
    </location>
</feature>
<protein>
    <recommendedName>
        <fullName evidence="3">Carboxylic ester hydrolase</fullName>
        <ecNumber evidence="3">3.1.1.-</ecNumber>
    </recommendedName>
</protein>
<dbReference type="EMBL" id="QXBN01000058">
    <property type="protein sequence ID" value="RIT28080.1"/>
    <property type="molecule type" value="Genomic_DNA"/>
</dbReference>
<gene>
    <name evidence="6" type="ORF">D2E76_27790</name>
</gene>
<evidence type="ECO:0000313" key="6">
    <source>
        <dbReference type="EMBL" id="RIT28080.1"/>
    </source>
</evidence>
<evidence type="ECO:0000256" key="2">
    <source>
        <dbReference type="ARBA" id="ARBA00022801"/>
    </source>
</evidence>
<keyword evidence="2 3" id="KW-0378">Hydrolase</keyword>
<dbReference type="EC" id="3.1.1.-" evidence="3"/>
<accession>A0ABD7HFU8</accession>
<dbReference type="InterPro" id="IPR019826">
    <property type="entry name" value="Carboxylesterase_B_AS"/>
</dbReference>
<dbReference type="InterPro" id="IPR002018">
    <property type="entry name" value="CarbesteraseB"/>
</dbReference>
<dbReference type="Pfam" id="PF00135">
    <property type="entry name" value="COesterase"/>
    <property type="match status" value="1"/>
</dbReference>
<proteinExistence type="inferred from homology"/>
<comment type="caution">
    <text evidence="6">The sequence shown here is derived from an EMBL/GenBank/DDBJ whole genome shotgun (WGS) entry which is preliminary data.</text>
</comment>
<sequence length="529" mass="55963">MATRSGIVRGRRVIVDDREVHAFLGIPYAGPLRGATRFAAPSPVLPWDGERPAISHGPTPPQSPYPAPTSALLDSVIVAGDDSLNLSVWTVDPGATRLPVMVWIHGGAFVRGSHRLPVYDGAAFARDGVVMVGINYRVGALGFLSVAGAPENRGLRDQIAALEWVRDNIAAFGGDPEQVTVFGESAGGMSVAALLSSPKTKGLFRRAIVQSGNATSASDISDARLFACEFTGMLELDSTVESLTDLSSDVLQRTQDALGAELVQDPDPRRWGVSAIERGFGVMSMFPTIDGDVLPALPIDALESGAGGGIELLAGTTRDEFRFFLVPSGLASSVTAGGLSAVINRFGISDAVAEVFALNRPDEAPGDILCALMTDHAFRSGTADLVDALAQRAGGRAWQYDFAWPTSVDSLRACHALELGFVFDTLSAAPPMVGAAPPQSLADEIHGTWVRFATTGDPGWERVGAARRPVRTFGDPDLYSGAVVIDPRDDELSAIRSRPRTGSLRERSRSASFGTTTYSRSCDSRTGDH</sequence>
<dbReference type="GO" id="GO:0016787">
    <property type="term" value="F:hydrolase activity"/>
    <property type="evidence" value="ECO:0007669"/>
    <property type="project" value="UniProtKB-KW"/>
</dbReference>
<comment type="similarity">
    <text evidence="1 3">Belongs to the type-B carboxylesterase/lipase family.</text>
</comment>